<reference evidence="3" key="1">
    <citation type="submission" date="2019-03" db="EMBL/GenBank/DDBJ databases">
        <title>WGS assembly of Setaria viridis.</title>
        <authorList>
            <person name="Huang P."/>
            <person name="Jenkins J."/>
            <person name="Grimwood J."/>
            <person name="Barry K."/>
            <person name="Healey A."/>
            <person name="Mamidi S."/>
            <person name="Sreedasyam A."/>
            <person name="Shu S."/>
            <person name="Feldman M."/>
            <person name="Wu J."/>
            <person name="Yu Y."/>
            <person name="Chen C."/>
            <person name="Johnson J."/>
            <person name="Rokhsar D."/>
            <person name="Baxter I."/>
            <person name="Schmutz J."/>
            <person name="Brutnell T."/>
            <person name="Kellogg E."/>
        </authorList>
    </citation>
    <scope>NUCLEOTIDE SEQUENCE [LARGE SCALE GENOMIC DNA]</scope>
</reference>
<proteinExistence type="predicted"/>
<organism evidence="3 4">
    <name type="scientific">Setaria viridis</name>
    <name type="common">Green bristlegrass</name>
    <name type="synonym">Setaria italica subsp. viridis</name>
    <dbReference type="NCBI Taxonomy" id="4556"/>
    <lineage>
        <taxon>Eukaryota</taxon>
        <taxon>Viridiplantae</taxon>
        <taxon>Streptophyta</taxon>
        <taxon>Embryophyta</taxon>
        <taxon>Tracheophyta</taxon>
        <taxon>Spermatophyta</taxon>
        <taxon>Magnoliopsida</taxon>
        <taxon>Liliopsida</taxon>
        <taxon>Poales</taxon>
        <taxon>Poaceae</taxon>
        <taxon>PACMAD clade</taxon>
        <taxon>Panicoideae</taxon>
        <taxon>Panicodae</taxon>
        <taxon>Paniceae</taxon>
        <taxon>Cenchrinae</taxon>
        <taxon>Setaria</taxon>
    </lineage>
</organism>
<feature type="compositionally biased region" description="Pro residues" evidence="1">
    <location>
        <begin position="97"/>
        <end position="110"/>
    </location>
</feature>
<keyword evidence="2" id="KW-0732">Signal</keyword>
<evidence type="ECO:0000256" key="1">
    <source>
        <dbReference type="SAM" id="MobiDB-lite"/>
    </source>
</evidence>
<feature type="region of interest" description="Disordered" evidence="1">
    <location>
        <begin position="123"/>
        <end position="155"/>
    </location>
</feature>
<sequence length="155" mass="17609">MAHRTVPTLCPCRWHHIAIARPSLTLLALSLATARPCTEANTSTLSSPRIPVRRSRFLPLSLPFFFLRQTCMNRTELCSCDGQIRPLHSTRTKSPPSETPPPPRLHPPPLLAELRPLLRREFQISRPPFPPPLQAPRAHRRPLSGHHLRQPTEKT</sequence>
<evidence type="ECO:0000313" key="3">
    <source>
        <dbReference type="EMBL" id="TKV94555.1"/>
    </source>
</evidence>
<feature type="compositionally biased region" description="Basic residues" evidence="1">
    <location>
        <begin position="137"/>
        <end position="149"/>
    </location>
</feature>
<name>A0A4V6D1G3_SETVI</name>
<feature type="region of interest" description="Disordered" evidence="1">
    <location>
        <begin position="82"/>
        <end position="110"/>
    </location>
</feature>
<feature type="signal peptide" evidence="2">
    <location>
        <begin position="1"/>
        <end position="40"/>
    </location>
</feature>
<keyword evidence="4" id="KW-1185">Reference proteome</keyword>
<evidence type="ECO:0000313" key="4">
    <source>
        <dbReference type="Proteomes" id="UP000298652"/>
    </source>
</evidence>
<dbReference type="Proteomes" id="UP000298652">
    <property type="component" value="Chromosome 9"/>
</dbReference>
<gene>
    <name evidence="3" type="ORF">SEVIR_9G303066v2</name>
</gene>
<dbReference type="Gramene" id="TKV94555">
    <property type="protein sequence ID" value="TKV94555"/>
    <property type="gene ID" value="SEVIR_9G303066v2"/>
</dbReference>
<evidence type="ECO:0000256" key="2">
    <source>
        <dbReference type="SAM" id="SignalP"/>
    </source>
</evidence>
<feature type="chain" id="PRO_5020827051" evidence="2">
    <location>
        <begin position="41"/>
        <end position="155"/>
    </location>
</feature>
<dbReference type="AlphaFoldDB" id="A0A4V6D1G3"/>
<protein>
    <submittedName>
        <fullName evidence="3">Uncharacterized protein</fullName>
    </submittedName>
</protein>
<dbReference type="EMBL" id="CM016560">
    <property type="protein sequence ID" value="TKV94555.1"/>
    <property type="molecule type" value="Genomic_DNA"/>
</dbReference>
<accession>A0A4V6D1G3</accession>